<comment type="caution">
    <text evidence="1">The sequence shown here is derived from an EMBL/GenBank/DDBJ whole genome shotgun (WGS) entry which is preliminary data.</text>
</comment>
<dbReference type="RefSeq" id="WP_305001997.1">
    <property type="nucleotide sequence ID" value="NZ_JAUQUB010000001.1"/>
</dbReference>
<dbReference type="Proteomes" id="UP001241072">
    <property type="component" value="Unassembled WGS sequence"/>
</dbReference>
<dbReference type="EMBL" id="JAUQUB010000001">
    <property type="protein sequence ID" value="MDO7881590.1"/>
    <property type="molecule type" value="Genomic_DNA"/>
</dbReference>
<protein>
    <submittedName>
        <fullName evidence="1">NADH:ubiquinone oxidoreductase subunit 4 (Chain M)</fullName>
    </submittedName>
</protein>
<organism evidence="1 2">
    <name type="scientific">Antiquaquibacter soli</name>
    <dbReference type="NCBI Taxonomy" id="3064523"/>
    <lineage>
        <taxon>Bacteria</taxon>
        <taxon>Bacillati</taxon>
        <taxon>Actinomycetota</taxon>
        <taxon>Actinomycetes</taxon>
        <taxon>Micrococcales</taxon>
        <taxon>Microbacteriaceae</taxon>
        <taxon>Antiquaquibacter</taxon>
    </lineage>
</organism>
<gene>
    <name evidence="1" type="ORF">Q5716_05040</name>
</gene>
<reference evidence="1 2" key="1">
    <citation type="submission" date="2023-07" db="EMBL/GenBank/DDBJ databases">
        <title>Protaetiibacter sp. nov WY-16 isolated from soil.</title>
        <authorList>
            <person name="Liu B."/>
            <person name="Wan Y."/>
        </authorList>
    </citation>
    <scope>NUCLEOTIDE SEQUENCE [LARGE SCALE GENOMIC DNA]</scope>
    <source>
        <strain evidence="1 2">WY-16</strain>
    </source>
</reference>
<proteinExistence type="predicted"/>
<sequence>MRTRIAIAVAAVLFLLVGGGAVAIALITESPSLHAGEGRSIVEEDDDFGTVEVYTVLDDGSLDPEADGLTAEVWETFVRVATLDFAAEVMAEYRAGDAPDSDTLAYVYQTDDPDYWVLAANLATSSDSQQLIATLIHEYAHIITLDTTQIGEQTSTCETFQLSEGCPEPDSLLVAFEERFWSPYGDAAPDADNDDADAAWDFYLEHEEDFVSDYAATNVVEDIAESFMTFVLEDEPEGDSVAAQKLAFFWNEPDLVAIRERIRTEFGDDLGLAD</sequence>
<evidence type="ECO:0000313" key="1">
    <source>
        <dbReference type="EMBL" id="MDO7881590.1"/>
    </source>
</evidence>
<name>A0ABT9BQ87_9MICO</name>
<keyword evidence="2" id="KW-1185">Reference proteome</keyword>
<accession>A0ABT9BQ87</accession>
<evidence type="ECO:0000313" key="2">
    <source>
        <dbReference type="Proteomes" id="UP001241072"/>
    </source>
</evidence>